<comment type="caution">
    <text evidence="1">The sequence shown here is derived from an EMBL/GenBank/DDBJ whole genome shotgun (WGS) entry which is preliminary data.</text>
</comment>
<keyword evidence="2" id="KW-1185">Reference proteome</keyword>
<dbReference type="PANTHER" id="PTHR46832:SF1">
    <property type="entry name" value="5'-METHYLTHIOADENOSINE_S-ADENOSYLHOMOCYSTEINE NUCLEOSIDASE"/>
    <property type="match status" value="1"/>
</dbReference>
<dbReference type="GO" id="GO:0008930">
    <property type="term" value="F:methylthioadenosine nucleosidase activity"/>
    <property type="evidence" value="ECO:0007669"/>
    <property type="project" value="TreeGrafter"/>
</dbReference>
<accession>A0AAW2Z928</accession>
<dbReference type="GO" id="GO:0019284">
    <property type="term" value="P:L-methionine salvage from S-adenosylmethionine"/>
    <property type="evidence" value="ECO:0007669"/>
    <property type="project" value="TreeGrafter"/>
</dbReference>
<dbReference type="GO" id="GO:0005829">
    <property type="term" value="C:cytosol"/>
    <property type="evidence" value="ECO:0007669"/>
    <property type="project" value="TreeGrafter"/>
</dbReference>
<protein>
    <recommendedName>
        <fullName evidence="3">Nucleoside phosphorylase domain-containing protein</fullName>
    </recommendedName>
</protein>
<dbReference type="GO" id="GO:0009116">
    <property type="term" value="P:nucleoside metabolic process"/>
    <property type="evidence" value="ECO:0007669"/>
    <property type="project" value="InterPro"/>
</dbReference>
<dbReference type="Gene3D" id="3.40.50.1580">
    <property type="entry name" value="Nucleoside phosphorylase domain"/>
    <property type="match status" value="1"/>
</dbReference>
<dbReference type="Proteomes" id="UP001431209">
    <property type="component" value="Unassembled WGS sequence"/>
</dbReference>
<dbReference type="GO" id="GO:0008782">
    <property type="term" value="F:adenosylhomocysteine nucleosidase activity"/>
    <property type="evidence" value="ECO:0007669"/>
    <property type="project" value="TreeGrafter"/>
</dbReference>
<dbReference type="SUPFAM" id="SSF53167">
    <property type="entry name" value="Purine and uridine phosphorylases"/>
    <property type="match status" value="1"/>
</dbReference>
<dbReference type="AlphaFoldDB" id="A0AAW2Z928"/>
<evidence type="ECO:0000313" key="1">
    <source>
        <dbReference type="EMBL" id="KAL0485743.1"/>
    </source>
</evidence>
<gene>
    <name evidence="1" type="ORF">AKO1_000572</name>
</gene>
<dbReference type="PANTHER" id="PTHR46832">
    <property type="entry name" value="5'-METHYLTHIOADENOSINE/S-ADENOSYLHOMOCYSTEINE NUCLEOSIDASE"/>
    <property type="match status" value="1"/>
</dbReference>
<sequence length="378" mass="42480">MNTVESTIRPAVDISNSDSCLITKPKKHRCDMLVITALHKEAFHCRTVFKGTWSIIHIKLGDSQHVSYVAHQSKDCIVDAQTKKYLRVVVASCTTSGAQKTNTLIYNLLQYLEPKAVFMTGICAGNPKDTSLGDIIVARHALMYDKGKITYDEKSQEDVFSRDIDSAKPKTETFLQLAGMLENDFPSKFLKYMPPDTMMPIPNSVVSDCIMHHKATSKVDLDDAQKILYTRCIEQVALLKPVLKQLKEKNLLTGTPARGLNSMTATRELDGQYEERIDRPDFLKLEEIPKVLVDGCIASGNHVKSTPNTWKDLNDLGRKVYGIDMEGHAFYSATAAYPSLFVKSVSDYAYEKEDSFHTFAMQASAVFAKMIAEEYSWY</sequence>
<evidence type="ECO:0008006" key="3">
    <source>
        <dbReference type="Google" id="ProtNLM"/>
    </source>
</evidence>
<organism evidence="1 2">
    <name type="scientific">Acrasis kona</name>
    <dbReference type="NCBI Taxonomy" id="1008807"/>
    <lineage>
        <taxon>Eukaryota</taxon>
        <taxon>Discoba</taxon>
        <taxon>Heterolobosea</taxon>
        <taxon>Tetramitia</taxon>
        <taxon>Eutetramitia</taxon>
        <taxon>Acrasidae</taxon>
        <taxon>Acrasis</taxon>
    </lineage>
</organism>
<name>A0AAW2Z928_9EUKA</name>
<dbReference type="InterPro" id="IPR035994">
    <property type="entry name" value="Nucleoside_phosphorylase_sf"/>
</dbReference>
<reference evidence="1 2" key="1">
    <citation type="submission" date="2024-03" db="EMBL/GenBank/DDBJ databases">
        <title>The Acrasis kona genome and developmental transcriptomes reveal deep origins of eukaryotic multicellular pathways.</title>
        <authorList>
            <person name="Sheikh S."/>
            <person name="Fu C.-J."/>
            <person name="Brown M.W."/>
            <person name="Baldauf S.L."/>
        </authorList>
    </citation>
    <scope>NUCLEOTIDE SEQUENCE [LARGE SCALE GENOMIC DNA]</scope>
    <source>
        <strain evidence="1 2">ATCC MYA-3509</strain>
    </source>
</reference>
<proteinExistence type="predicted"/>
<evidence type="ECO:0000313" key="2">
    <source>
        <dbReference type="Proteomes" id="UP001431209"/>
    </source>
</evidence>
<dbReference type="EMBL" id="JAOPGA020001162">
    <property type="protein sequence ID" value="KAL0485743.1"/>
    <property type="molecule type" value="Genomic_DNA"/>
</dbReference>